<comment type="caution">
    <text evidence="2">The sequence shown here is derived from an EMBL/GenBank/DDBJ whole genome shotgun (WGS) entry which is preliminary data.</text>
</comment>
<proteinExistence type="predicted"/>
<sequence length="168" mass="19489">MIRTEINVRIQARLPPPTRWPVRLSLRLIIPILRREEETKVKELKPEHHVAIHYLSQPKKGGLTMEKIAQECGVTRKTVYEWKKDDLFNRELKKQIIRNTIDRLPEVNDAMASAAIEDRNAAAAKLIYQMNELLSDSLHVETSEKKDEGADIDHLRELAKKYADEDAE</sequence>
<organism evidence="2 3">
    <name type="scientific">Paludifilum halophilum</name>
    <dbReference type="NCBI Taxonomy" id="1642702"/>
    <lineage>
        <taxon>Bacteria</taxon>
        <taxon>Bacillati</taxon>
        <taxon>Bacillota</taxon>
        <taxon>Bacilli</taxon>
        <taxon>Bacillales</taxon>
        <taxon>Thermoactinomycetaceae</taxon>
        <taxon>Paludifilum</taxon>
    </lineage>
</organism>
<evidence type="ECO:0000313" key="3">
    <source>
        <dbReference type="Proteomes" id="UP000215459"/>
    </source>
</evidence>
<dbReference type="OrthoDB" id="2199833at2"/>
<dbReference type="Proteomes" id="UP000215459">
    <property type="component" value="Unassembled WGS sequence"/>
</dbReference>
<gene>
    <name evidence="2" type="ORF">CHM34_06810</name>
</gene>
<reference evidence="2 3" key="1">
    <citation type="submission" date="2017-07" db="EMBL/GenBank/DDBJ databases">
        <title>The genome sequence of Paludifilum halophilum highlights mechanisms for microbial adaptation to high salt environemnts.</title>
        <authorList>
            <person name="Belbahri L."/>
        </authorList>
    </citation>
    <scope>NUCLEOTIDE SEQUENCE [LARGE SCALE GENOMIC DNA]</scope>
    <source>
        <strain evidence="2 3">DSM 102817</strain>
    </source>
</reference>
<dbReference type="Gene3D" id="1.10.10.60">
    <property type="entry name" value="Homeodomain-like"/>
    <property type="match status" value="1"/>
</dbReference>
<feature type="domain" description="Homeodomain phBC6A51-type" evidence="1">
    <location>
        <begin position="50"/>
        <end position="143"/>
    </location>
</feature>
<keyword evidence="3" id="KW-1185">Reference proteome</keyword>
<evidence type="ECO:0000313" key="2">
    <source>
        <dbReference type="EMBL" id="OYD08531.1"/>
    </source>
</evidence>
<evidence type="ECO:0000259" key="1">
    <source>
        <dbReference type="Pfam" id="PF13022"/>
    </source>
</evidence>
<dbReference type="InterPro" id="IPR024978">
    <property type="entry name" value="Homeodomain_phBC6A51-type"/>
</dbReference>
<dbReference type="Pfam" id="PF13022">
    <property type="entry name" value="HTH_Tnp_1_2"/>
    <property type="match status" value="1"/>
</dbReference>
<protein>
    <recommendedName>
        <fullName evidence="1">Homeodomain phBC6A51-type domain-containing protein</fullName>
    </recommendedName>
</protein>
<accession>A0A235B8E2</accession>
<dbReference type="AlphaFoldDB" id="A0A235B8E2"/>
<dbReference type="EMBL" id="NOWF01000003">
    <property type="protein sequence ID" value="OYD08531.1"/>
    <property type="molecule type" value="Genomic_DNA"/>
</dbReference>
<name>A0A235B8E2_9BACL</name>